<feature type="coiled-coil region" evidence="1">
    <location>
        <begin position="227"/>
        <end position="254"/>
    </location>
</feature>
<dbReference type="EMBL" id="CAKKLH010000324">
    <property type="protein sequence ID" value="CAH0112231.1"/>
    <property type="molecule type" value="Genomic_DNA"/>
</dbReference>
<accession>A0A8J2S110</accession>
<dbReference type="PANTHER" id="PTHR25464:SF2">
    <property type="entry name" value="RING-TYPE DOMAIN-CONTAINING PROTEIN"/>
    <property type="match status" value="1"/>
</dbReference>
<evidence type="ECO:0000256" key="1">
    <source>
        <dbReference type="SAM" id="Coils"/>
    </source>
</evidence>
<name>A0A8J2S110_9CRUS</name>
<evidence type="ECO:0000313" key="3">
    <source>
        <dbReference type="Proteomes" id="UP000789390"/>
    </source>
</evidence>
<sequence>MATALLSTEFEFDELVTCGVCLCEFDTDEINRNYMVACPFCRNISTQIDVSNLPNNSYALQMLKLKDKKQEKVSPPDPKFNGPTWCFTCGTVTRNTCTTPDHSLVNLTVDTIKNMESFLSLKDELQTMKNEEANKLAMAILKRKEIKEHLDFLTKCLKSTMEEIDGLHDENNLLLTQLVSTLEGNGPKTHPTGDSKQDGIEDLFLSGLASLMNDSSSPAEDTADALKVKLNKSVEMFEEQFQEATAKATEYEFQKKTKIKIILLDEKDQPIPTFPLLENGFCLGKKRKFHATIRQDLNLLSYLVFSLLRKQKLKTKVEAIALSVPAVPVPSISQAPDPVLFPKSTTEDTKSDGAQLFAASGGVNSQIPDPVVSVKSATEDTKSEEPKSHFPTSLFCKSYLEAEDFLLLLDKPIAGPSVIPRPLSNKFILDQSIFIFRLFYAGALKGEIHIQPVNTFHPDFMNILGINCFKTQKHFSNSVEKAILGIFASFPMARPQFQPVLPDMVANFPRQLPDKEVACNFGEVGINTISTCEDAVTGWTFVFPLENYKDPKFARHLKTLPSARLFGRVLHLKMLDAISQLCCTSRTDRTGYSITLESR</sequence>
<gene>
    <name evidence="2" type="ORF">DGAL_LOCUS15943</name>
</gene>
<reference evidence="2" key="1">
    <citation type="submission" date="2021-11" db="EMBL/GenBank/DDBJ databases">
        <authorList>
            <person name="Schell T."/>
        </authorList>
    </citation>
    <scope>NUCLEOTIDE SEQUENCE</scope>
    <source>
        <strain evidence="2">M5</strain>
    </source>
</reference>
<protein>
    <submittedName>
        <fullName evidence="2">Uncharacterized protein</fullName>
    </submittedName>
</protein>
<dbReference type="PANTHER" id="PTHR25464">
    <property type="entry name" value="TRIPARTITE MOTIF-CONTAINING PROTEIN 2-LIKE PROTEIN"/>
    <property type="match status" value="1"/>
</dbReference>
<keyword evidence="3" id="KW-1185">Reference proteome</keyword>
<evidence type="ECO:0000313" key="2">
    <source>
        <dbReference type="EMBL" id="CAH0112231.1"/>
    </source>
</evidence>
<dbReference type="Proteomes" id="UP000789390">
    <property type="component" value="Unassembled WGS sequence"/>
</dbReference>
<organism evidence="2 3">
    <name type="scientific">Daphnia galeata</name>
    <dbReference type="NCBI Taxonomy" id="27404"/>
    <lineage>
        <taxon>Eukaryota</taxon>
        <taxon>Metazoa</taxon>
        <taxon>Ecdysozoa</taxon>
        <taxon>Arthropoda</taxon>
        <taxon>Crustacea</taxon>
        <taxon>Branchiopoda</taxon>
        <taxon>Diplostraca</taxon>
        <taxon>Cladocera</taxon>
        <taxon>Anomopoda</taxon>
        <taxon>Daphniidae</taxon>
        <taxon>Daphnia</taxon>
    </lineage>
</organism>
<keyword evidence="1" id="KW-0175">Coiled coil</keyword>
<comment type="caution">
    <text evidence="2">The sequence shown here is derived from an EMBL/GenBank/DDBJ whole genome shotgun (WGS) entry which is preliminary data.</text>
</comment>
<dbReference type="AlphaFoldDB" id="A0A8J2S110"/>
<dbReference type="OrthoDB" id="6368508at2759"/>
<proteinExistence type="predicted"/>